<evidence type="ECO:0000313" key="3">
    <source>
        <dbReference type="Proteomes" id="UP000198546"/>
    </source>
</evidence>
<proteinExistence type="predicted"/>
<gene>
    <name evidence="2" type="ORF">SAMN04489747_1491</name>
</gene>
<dbReference type="AlphaFoldDB" id="A0A1G6WN42"/>
<sequence>MPIIRRPLEIIRDDLRPFLVLNAIAFGLFLVGFVLGLVYPGLVQAQSVDFEASGQTDLVLEVFKNPWLFGLVIFAVNTFTVGAAMIVLPSMVVPFLGIPLFAWKAVNIGMAIAPTSPTLWVGFIPHSLTLVVEFEAYVLLMLGAWILGRSWLRPATTGAASRRQGYLRGLQRLGWLGLAALVLLVVGAVWEAWSLTQLFPWLVHVLL</sequence>
<keyword evidence="1" id="KW-0812">Transmembrane</keyword>
<organism evidence="2 3">
    <name type="scientific">Auraticoccus monumenti</name>
    <dbReference type="NCBI Taxonomy" id="675864"/>
    <lineage>
        <taxon>Bacteria</taxon>
        <taxon>Bacillati</taxon>
        <taxon>Actinomycetota</taxon>
        <taxon>Actinomycetes</taxon>
        <taxon>Propionibacteriales</taxon>
        <taxon>Propionibacteriaceae</taxon>
        <taxon>Auraticoccus</taxon>
    </lineage>
</organism>
<dbReference type="OrthoDB" id="571348at2"/>
<name>A0A1G6WN42_9ACTN</name>
<keyword evidence="1" id="KW-1133">Transmembrane helix</keyword>
<dbReference type="STRING" id="675864.SAMN04489747_1491"/>
<protein>
    <submittedName>
        <fullName evidence="2">Stage II sporulation protein M</fullName>
    </submittedName>
</protein>
<evidence type="ECO:0000256" key="1">
    <source>
        <dbReference type="SAM" id="Phobius"/>
    </source>
</evidence>
<accession>A0A1G6WN42</accession>
<dbReference type="RefSeq" id="WP_090596439.1">
    <property type="nucleotide sequence ID" value="NZ_LT629688.1"/>
</dbReference>
<feature type="transmembrane region" description="Helical" evidence="1">
    <location>
        <begin position="95"/>
        <end position="114"/>
    </location>
</feature>
<feature type="transmembrane region" description="Helical" evidence="1">
    <location>
        <begin position="134"/>
        <end position="152"/>
    </location>
</feature>
<keyword evidence="1" id="KW-0472">Membrane</keyword>
<evidence type="ECO:0000313" key="2">
    <source>
        <dbReference type="EMBL" id="SDD67380.1"/>
    </source>
</evidence>
<reference evidence="2 3" key="1">
    <citation type="submission" date="2016-10" db="EMBL/GenBank/DDBJ databases">
        <authorList>
            <person name="de Groot N.N."/>
        </authorList>
    </citation>
    <scope>NUCLEOTIDE SEQUENCE [LARGE SCALE GENOMIC DNA]</scope>
    <source>
        <strain evidence="2 3">MON 2.2</strain>
    </source>
</reference>
<dbReference type="Proteomes" id="UP000198546">
    <property type="component" value="Chromosome i"/>
</dbReference>
<feature type="transmembrane region" description="Helical" evidence="1">
    <location>
        <begin position="67"/>
        <end position="88"/>
    </location>
</feature>
<feature type="transmembrane region" description="Helical" evidence="1">
    <location>
        <begin position="20"/>
        <end position="39"/>
    </location>
</feature>
<feature type="transmembrane region" description="Helical" evidence="1">
    <location>
        <begin position="173"/>
        <end position="193"/>
    </location>
</feature>
<dbReference type="EMBL" id="LT629688">
    <property type="protein sequence ID" value="SDD67380.1"/>
    <property type="molecule type" value="Genomic_DNA"/>
</dbReference>
<keyword evidence="3" id="KW-1185">Reference proteome</keyword>